<feature type="compositionally biased region" description="Acidic residues" evidence="1">
    <location>
        <begin position="16"/>
        <end position="28"/>
    </location>
</feature>
<organism evidence="2 3">
    <name type="scientific">Colletotrichum destructivum</name>
    <dbReference type="NCBI Taxonomy" id="34406"/>
    <lineage>
        <taxon>Eukaryota</taxon>
        <taxon>Fungi</taxon>
        <taxon>Dikarya</taxon>
        <taxon>Ascomycota</taxon>
        <taxon>Pezizomycotina</taxon>
        <taxon>Sordariomycetes</taxon>
        <taxon>Hypocreomycetidae</taxon>
        <taxon>Glomerellales</taxon>
        <taxon>Glomerellaceae</taxon>
        <taxon>Colletotrichum</taxon>
        <taxon>Colletotrichum destructivum species complex</taxon>
    </lineage>
</organism>
<accession>A0AAX4I0A5</accession>
<name>A0AAX4I0A5_9PEZI</name>
<protein>
    <submittedName>
        <fullName evidence="2">P-loop containing nucleoside triphosphate hydrolase</fullName>
    </submittedName>
</protein>
<dbReference type="SUPFAM" id="SSF52540">
    <property type="entry name" value="P-loop containing nucleoside triphosphate hydrolases"/>
    <property type="match status" value="1"/>
</dbReference>
<dbReference type="Gene3D" id="3.40.50.300">
    <property type="entry name" value="P-loop containing nucleotide triphosphate hydrolases"/>
    <property type="match status" value="1"/>
</dbReference>
<sequence length="133" mass="15047">MVCTTDNLRWPKREPDDEAQSASSDDESTAASPPWHMAFSYRHKMGHVKDPETWEKFTQQVLPILDELKPDCERIAASRKLQPAVRKAASHWLQQIRDLRGRAEHSKQTIVGILGNTGDGKSSIINALLDEEK</sequence>
<dbReference type="Proteomes" id="UP001322277">
    <property type="component" value="Chromosome 1"/>
</dbReference>
<reference evidence="3" key="1">
    <citation type="journal article" date="2023" name="bioRxiv">
        <title>Complete genome of the Medicago anthracnose fungus, Colletotrichum destructivum, reveals a mini-chromosome-like region within a core chromosome.</title>
        <authorList>
            <person name="Lapalu N."/>
            <person name="Simon A."/>
            <person name="Lu A."/>
            <person name="Plaumann P.-L."/>
            <person name="Amselem J."/>
            <person name="Pigne S."/>
            <person name="Auger A."/>
            <person name="Koch C."/>
            <person name="Dallery J.-F."/>
            <person name="O'Connell R.J."/>
        </authorList>
    </citation>
    <scope>NUCLEOTIDE SEQUENCE [LARGE SCALE GENOMIC DNA]</scope>
    <source>
        <strain evidence="3">CBS 520.97</strain>
    </source>
</reference>
<dbReference type="AlphaFoldDB" id="A0AAX4I0A5"/>
<dbReference type="GeneID" id="87938019"/>
<evidence type="ECO:0000313" key="3">
    <source>
        <dbReference type="Proteomes" id="UP001322277"/>
    </source>
</evidence>
<feature type="region of interest" description="Disordered" evidence="1">
    <location>
        <begin position="1"/>
        <end position="35"/>
    </location>
</feature>
<proteinExistence type="predicted"/>
<evidence type="ECO:0000313" key="2">
    <source>
        <dbReference type="EMBL" id="WQF76502.1"/>
    </source>
</evidence>
<dbReference type="EMBL" id="CP137305">
    <property type="protein sequence ID" value="WQF76502.1"/>
    <property type="molecule type" value="Genomic_DNA"/>
</dbReference>
<dbReference type="InterPro" id="IPR027417">
    <property type="entry name" value="P-loop_NTPase"/>
</dbReference>
<gene>
    <name evidence="2" type="ORF">CDEST_01516</name>
</gene>
<keyword evidence="2" id="KW-0378">Hydrolase</keyword>
<keyword evidence="3" id="KW-1185">Reference proteome</keyword>
<dbReference type="GO" id="GO:0016787">
    <property type="term" value="F:hydrolase activity"/>
    <property type="evidence" value="ECO:0007669"/>
    <property type="project" value="UniProtKB-KW"/>
</dbReference>
<evidence type="ECO:0000256" key="1">
    <source>
        <dbReference type="SAM" id="MobiDB-lite"/>
    </source>
</evidence>
<dbReference type="RefSeq" id="XP_062773726.1">
    <property type="nucleotide sequence ID" value="XM_062917675.1"/>
</dbReference>
<dbReference type="KEGG" id="cdet:87938019"/>